<reference evidence="1 2" key="1">
    <citation type="submission" date="2009-01" db="EMBL/GenBank/DDBJ databases">
        <authorList>
            <person name="Fulton L."/>
            <person name="Clifton S."/>
            <person name="Fulton B."/>
            <person name="Xu J."/>
            <person name="Minx P."/>
            <person name="Pepin K.H."/>
            <person name="Johnson M."/>
            <person name="Bhonagiri V."/>
            <person name="Nash W.E."/>
            <person name="Mardis E.R."/>
            <person name="Wilson R.K."/>
        </authorList>
    </citation>
    <scope>NUCLEOTIDE SEQUENCE [LARGE SCALE GENOMIC DNA]</scope>
    <source>
        <strain evidence="1 2">DSM 5476</strain>
    </source>
</reference>
<dbReference type="STRING" id="537013.CLOSTMETH_01905"/>
<sequence length="41" mass="5071">MNPILQRSRPKNTWFHPVVFTIINLYRRNVCVVFVKRREIE</sequence>
<protein>
    <submittedName>
        <fullName evidence="1">Uncharacterized protein</fullName>
    </submittedName>
</protein>
<dbReference type="HOGENOM" id="CLU_3268117_0_0_9"/>
<organism evidence="1 2">
    <name type="scientific">[Clostridium] methylpentosum DSM 5476</name>
    <dbReference type="NCBI Taxonomy" id="537013"/>
    <lineage>
        <taxon>Bacteria</taxon>
        <taxon>Bacillati</taxon>
        <taxon>Bacillota</taxon>
        <taxon>Clostridia</taxon>
        <taxon>Eubacteriales</taxon>
        <taxon>Oscillospiraceae</taxon>
        <taxon>Oscillospiraceae incertae sedis</taxon>
    </lineage>
</organism>
<evidence type="ECO:0000313" key="1">
    <source>
        <dbReference type="EMBL" id="EEG30464.1"/>
    </source>
</evidence>
<dbReference type="AlphaFoldDB" id="C0EDH8"/>
<dbReference type="EMBL" id="ACEC01000062">
    <property type="protein sequence ID" value="EEG30464.1"/>
    <property type="molecule type" value="Genomic_DNA"/>
</dbReference>
<accession>C0EDH8</accession>
<comment type="caution">
    <text evidence="1">The sequence shown here is derived from an EMBL/GenBank/DDBJ whole genome shotgun (WGS) entry which is preliminary data.</text>
</comment>
<keyword evidence="2" id="KW-1185">Reference proteome</keyword>
<reference evidence="1 2" key="2">
    <citation type="submission" date="2009-02" db="EMBL/GenBank/DDBJ databases">
        <title>Draft genome sequence of Clostridium methylpentosum (DSM 5476).</title>
        <authorList>
            <person name="Sudarsanam P."/>
            <person name="Ley R."/>
            <person name="Guruge J."/>
            <person name="Turnbaugh P.J."/>
            <person name="Mahowald M."/>
            <person name="Liep D."/>
            <person name="Gordon J."/>
        </authorList>
    </citation>
    <scope>NUCLEOTIDE SEQUENCE [LARGE SCALE GENOMIC DNA]</scope>
    <source>
        <strain evidence="1 2">DSM 5476</strain>
    </source>
</reference>
<name>C0EDH8_9FIRM</name>
<evidence type="ECO:0000313" key="2">
    <source>
        <dbReference type="Proteomes" id="UP000003340"/>
    </source>
</evidence>
<proteinExistence type="predicted"/>
<dbReference type="Proteomes" id="UP000003340">
    <property type="component" value="Unassembled WGS sequence"/>
</dbReference>
<gene>
    <name evidence="1" type="ORF">CLOSTMETH_01905</name>
</gene>